<keyword evidence="2" id="KW-1185">Reference proteome</keyword>
<sequence length="122" mass="13799">MGYVHQIRQNPSFSLNHLSLGVFTTLHQNRRLLSPSPPSSTTFNNQKTEPKSIIFYAIFRFLSKPNWSSPSNFNTQMLEATSVTTAILTYYIHTAETTTSSISVTISTFQHLHPPFPLPLKT</sequence>
<reference evidence="2" key="1">
    <citation type="journal article" date="2022" name="Mol. Ecol. Resour.">
        <title>The genomes of chicory, endive, great burdock and yacon provide insights into Asteraceae palaeo-polyploidization history and plant inulin production.</title>
        <authorList>
            <person name="Fan W."/>
            <person name="Wang S."/>
            <person name="Wang H."/>
            <person name="Wang A."/>
            <person name="Jiang F."/>
            <person name="Liu H."/>
            <person name="Zhao H."/>
            <person name="Xu D."/>
            <person name="Zhang Y."/>
        </authorList>
    </citation>
    <scope>NUCLEOTIDE SEQUENCE [LARGE SCALE GENOMIC DNA]</scope>
    <source>
        <strain evidence="2">cv. Punajuju</strain>
    </source>
</reference>
<name>A0ACB9BPA5_CICIN</name>
<dbReference type="EMBL" id="CM042014">
    <property type="protein sequence ID" value="KAI3723837.1"/>
    <property type="molecule type" value="Genomic_DNA"/>
</dbReference>
<evidence type="ECO:0000313" key="1">
    <source>
        <dbReference type="EMBL" id="KAI3723837.1"/>
    </source>
</evidence>
<organism evidence="1 2">
    <name type="scientific">Cichorium intybus</name>
    <name type="common">Chicory</name>
    <dbReference type="NCBI Taxonomy" id="13427"/>
    <lineage>
        <taxon>Eukaryota</taxon>
        <taxon>Viridiplantae</taxon>
        <taxon>Streptophyta</taxon>
        <taxon>Embryophyta</taxon>
        <taxon>Tracheophyta</taxon>
        <taxon>Spermatophyta</taxon>
        <taxon>Magnoliopsida</taxon>
        <taxon>eudicotyledons</taxon>
        <taxon>Gunneridae</taxon>
        <taxon>Pentapetalae</taxon>
        <taxon>asterids</taxon>
        <taxon>campanulids</taxon>
        <taxon>Asterales</taxon>
        <taxon>Asteraceae</taxon>
        <taxon>Cichorioideae</taxon>
        <taxon>Cichorieae</taxon>
        <taxon>Cichoriinae</taxon>
        <taxon>Cichorium</taxon>
    </lineage>
</organism>
<accession>A0ACB9BPA5</accession>
<proteinExistence type="predicted"/>
<reference evidence="1 2" key="2">
    <citation type="journal article" date="2022" name="Mol. Ecol. Resour.">
        <title>The genomes of chicory, endive, great burdock and yacon provide insights into Asteraceae paleo-polyploidization history and plant inulin production.</title>
        <authorList>
            <person name="Fan W."/>
            <person name="Wang S."/>
            <person name="Wang H."/>
            <person name="Wang A."/>
            <person name="Jiang F."/>
            <person name="Liu H."/>
            <person name="Zhao H."/>
            <person name="Xu D."/>
            <person name="Zhang Y."/>
        </authorList>
    </citation>
    <scope>NUCLEOTIDE SEQUENCE [LARGE SCALE GENOMIC DNA]</scope>
    <source>
        <strain evidence="2">cv. Punajuju</strain>
        <tissue evidence="1">Leaves</tissue>
    </source>
</reference>
<evidence type="ECO:0000313" key="2">
    <source>
        <dbReference type="Proteomes" id="UP001055811"/>
    </source>
</evidence>
<gene>
    <name evidence="1" type="ORF">L2E82_35598</name>
</gene>
<dbReference type="Proteomes" id="UP001055811">
    <property type="component" value="Linkage Group LG06"/>
</dbReference>
<comment type="caution">
    <text evidence="1">The sequence shown here is derived from an EMBL/GenBank/DDBJ whole genome shotgun (WGS) entry which is preliminary data.</text>
</comment>
<protein>
    <submittedName>
        <fullName evidence="1">Uncharacterized protein</fullName>
    </submittedName>
</protein>